<feature type="domain" description="Nephrocystin 3-like N-terminal" evidence="3">
    <location>
        <begin position="538"/>
        <end position="693"/>
    </location>
</feature>
<dbReference type="PANTHER" id="PTHR10039:SF17">
    <property type="entry name" value="FUNGAL STAND N-TERMINAL GOODBYE DOMAIN-CONTAINING PROTEIN-RELATED"/>
    <property type="match status" value="1"/>
</dbReference>
<proteinExistence type="predicted"/>
<dbReference type="OrthoDB" id="5971939at2759"/>
<dbReference type="Pfam" id="PF24883">
    <property type="entry name" value="NPHP3_N"/>
    <property type="match status" value="2"/>
</dbReference>
<feature type="region of interest" description="Disordered" evidence="2">
    <location>
        <begin position="404"/>
        <end position="435"/>
    </location>
</feature>
<dbReference type="SUPFAM" id="SSF52540">
    <property type="entry name" value="P-loop containing nucleoside triphosphate hydrolases"/>
    <property type="match status" value="2"/>
</dbReference>
<comment type="caution">
    <text evidence="4">The sequence shown here is derived from an EMBL/GenBank/DDBJ whole genome shotgun (WGS) entry which is preliminary data.</text>
</comment>
<sequence length="1031" mass="116666">MRDLNVMVPPTPNLEPVDGWKLLVENISPNALHNSYVRYDAPKCDEDTRVEVTSELMDRIGDRDSPQRLLCMTGAAGSGKSALQQTIAERCAGSGILGAAYFFSSGDPTRNTTSTVVPTIAFQLGSHNPDLKQRIGGVVAQDPVIFKRSLRTQMDSLIVGPLKHLQEYASLDLATLPHAILIDGLDECKGEERQEELLTALRECLVTNDLPFHIFIASRPEWAIRTALEPGGHLRAVAYHVQLNDDYDASEDMRRYLRRRFEQLSLRTGNPLWFTEDNIETLVKAASGQFIYVATVYRYISERRALPTGRLKIVLTWTPHEGQARPFEALDKLYTEILLNAKKEYEAVDTHRGRDFLLFLRIHHANCSGKLGFGMNRDPEAAAVISTFFNKWKRDSEEDFNRLLREDEKIHNGRKSDEGSQRSARQTGPTGEPMLAAPFEEGLIGQPPPLTNPDIGARPSQSFFEGAQHFQMRDFQHFNVNHVTVNPPNLEQVDGWKLLVENISPNALHNSYARYDAPKCDEDTRVEVTSELMDRIGDRDSPQRLLCMTGAAGSGKSALQQTIAERCAESGTLGSAYFFSSGDPTRNTTSTIVPTIAFQLGSHNPGVKKRISAVVAEDSVIFKRSLRTQMDSLLVLKHLQEHAELDLATLPHVILIDGLDECKGEERQQELLIAIRECLLTNDLPFHIFIASRPEWAIRTALEPGGHLRALAYHVQLNVDYDASPDTRRYLRRRFEQLSFRTGNPHWFTESNIETLVHAGSGQFIYVATVYRYISERRASPAERLKIVLTWTPHEAQIARPFEALDKLYTEILLNAKKKYEAVDTHCGRDFLLLLRVHQANCSSRLSIWVPWMNITKLLRMDKVSTEILISDLHSLALLRIGGDDDSSISSLPRLHKSFSDFLDAESRAKDLFVPLTHVHAHLTKCCLLHIIQSPQSDLLEAAARYFPIFWTKARAIDDEIVDFTQKGGWDKIDSLDAYYKEYYSSLSDAFGPLIEGLKSRHPEVVVVISTFFNKWKRDWEDWEHRLAGFT</sequence>
<dbReference type="Proteomes" id="UP000290288">
    <property type="component" value="Unassembled WGS sequence"/>
</dbReference>
<feature type="compositionally biased region" description="Basic and acidic residues" evidence="2">
    <location>
        <begin position="404"/>
        <end position="420"/>
    </location>
</feature>
<dbReference type="PANTHER" id="PTHR10039">
    <property type="entry name" value="AMELOGENIN"/>
    <property type="match status" value="1"/>
</dbReference>
<name>A0A4Q2DIJ5_9AGAR</name>
<dbReference type="InterPro" id="IPR027417">
    <property type="entry name" value="P-loop_NTPase"/>
</dbReference>
<dbReference type="AlphaFoldDB" id="A0A4Q2DIJ5"/>
<keyword evidence="5" id="KW-1185">Reference proteome</keyword>
<gene>
    <name evidence="4" type="ORF">EST38_g6237</name>
</gene>
<dbReference type="InterPro" id="IPR056884">
    <property type="entry name" value="NPHP3-like_N"/>
</dbReference>
<dbReference type="Gene3D" id="3.40.50.300">
    <property type="entry name" value="P-loop containing nucleotide triphosphate hydrolases"/>
    <property type="match status" value="2"/>
</dbReference>
<feature type="domain" description="Nephrocystin 3-like N-terminal" evidence="3">
    <location>
        <begin position="62"/>
        <end position="219"/>
    </location>
</feature>
<evidence type="ECO:0000313" key="4">
    <source>
        <dbReference type="EMBL" id="RXW19609.1"/>
    </source>
</evidence>
<accession>A0A4Q2DIJ5</accession>
<evidence type="ECO:0000313" key="5">
    <source>
        <dbReference type="Proteomes" id="UP000290288"/>
    </source>
</evidence>
<evidence type="ECO:0000256" key="2">
    <source>
        <dbReference type="SAM" id="MobiDB-lite"/>
    </source>
</evidence>
<keyword evidence="1" id="KW-0677">Repeat</keyword>
<dbReference type="EMBL" id="SDEE01000192">
    <property type="protein sequence ID" value="RXW19609.1"/>
    <property type="molecule type" value="Genomic_DNA"/>
</dbReference>
<evidence type="ECO:0000259" key="3">
    <source>
        <dbReference type="Pfam" id="PF24883"/>
    </source>
</evidence>
<evidence type="ECO:0000256" key="1">
    <source>
        <dbReference type="ARBA" id="ARBA00022737"/>
    </source>
</evidence>
<protein>
    <recommendedName>
        <fullName evidence="3">Nephrocystin 3-like N-terminal domain-containing protein</fullName>
    </recommendedName>
</protein>
<reference evidence="4 5" key="1">
    <citation type="submission" date="2019-01" db="EMBL/GenBank/DDBJ databases">
        <title>Draft genome sequence of Psathyrella aberdarensis IHI B618.</title>
        <authorList>
            <person name="Buettner E."/>
            <person name="Kellner H."/>
        </authorList>
    </citation>
    <scope>NUCLEOTIDE SEQUENCE [LARGE SCALE GENOMIC DNA]</scope>
    <source>
        <strain evidence="4 5">IHI B618</strain>
    </source>
</reference>
<organism evidence="4 5">
    <name type="scientific">Candolleomyces aberdarensis</name>
    <dbReference type="NCBI Taxonomy" id="2316362"/>
    <lineage>
        <taxon>Eukaryota</taxon>
        <taxon>Fungi</taxon>
        <taxon>Dikarya</taxon>
        <taxon>Basidiomycota</taxon>
        <taxon>Agaricomycotina</taxon>
        <taxon>Agaricomycetes</taxon>
        <taxon>Agaricomycetidae</taxon>
        <taxon>Agaricales</taxon>
        <taxon>Agaricineae</taxon>
        <taxon>Psathyrellaceae</taxon>
        <taxon>Candolleomyces</taxon>
    </lineage>
</organism>